<dbReference type="PANTHER" id="PTHR46145">
    <property type="entry name" value="HEPARANASE"/>
    <property type="match status" value="1"/>
</dbReference>
<dbReference type="SUPFAM" id="SSF51445">
    <property type="entry name" value="(Trans)glycosidases"/>
    <property type="match status" value="1"/>
</dbReference>
<name>A0A921LNG7_9FIRM</name>
<evidence type="ECO:0000313" key="1">
    <source>
        <dbReference type="EMBL" id="HJG27655.1"/>
    </source>
</evidence>
<comment type="caution">
    <text evidence="1">The sequence shown here is derived from an EMBL/GenBank/DDBJ whole genome shotgun (WGS) entry which is preliminary data.</text>
</comment>
<reference evidence="1" key="1">
    <citation type="journal article" date="2021" name="PeerJ">
        <title>Extensive microbial diversity within the chicken gut microbiome revealed by metagenomics and culture.</title>
        <authorList>
            <person name="Gilroy R."/>
            <person name="Ravi A."/>
            <person name="Getino M."/>
            <person name="Pursley I."/>
            <person name="Horton D.L."/>
            <person name="Alikhan N.F."/>
            <person name="Baker D."/>
            <person name="Gharbi K."/>
            <person name="Hall N."/>
            <person name="Watson M."/>
            <person name="Adriaenssens E.M."/>
            <person name="Foster-Nyarko E."/>
            <person name="Jarju S."/>
            <person name="Secka A."/>
            <person name="Antonio M."/>
            <person name="Oren A."/>
            <person name="Chaudhuri R.R."/>
            <person name="La Ragione R."/>
            <person name="Hildebrand F."/>
            <person name="Pallen M.J."/>
        </authorList>
    </citation>
    <scope>NUCLEOTIDE SEQUENCE</scope>
    <source>
        <strain evidence="1">ChiBcec21-2208</strain>
    </source>
</reference>
<dbReference type="InterPro" id="IPR017853">
    <property type="entry name" value="GH"/>
</dbReference>
<dbReference type="Proteomes" id="UP000782880">
    <property type="component" value="Unassembled WGS sequence"/>
</dbReference>
<dbReference type="EMBL" id="DYVE01000083">
    <property type="protein sequence ID" value="HJG27655.1"/>
    <property type="molecule type" value="Genomic_DNA"/>
</dbReference>
<organism evidence="1 2">
    <name type="scientific">Subdoligranulum variabile</name>
    <dbReference type="NCBI Taxonomy" id="214851"/>
    <lineage>
        <taxon>Bacteria</taxon>
        <taxon>Bacillati</taxon>
        <taxon>Bacillota</taxon>
        <taxon>Clostridia</taxon>
        <taxon>Eubacteriales</taxon>
        <taxon>Oscillospiraceae</taxon>
        <taxon>Subdoligranulum</taxon>
    </lineage>
</organism>
<dbReference type="Gene3D" id="3.20.20.80">
    <property type="entry name" value="Glycosidases"/>
    <property type="match status" value="1"/>
</dbReference>
<protein>
    <submittedName>
        <fullName evidence="1">Beta-glucuronidase</fullName>
    </submittedName>
</protein>
<proteinExistence type="predicted"/>
<dbReference type="AlphaFoldDB" id="A0A921LNG7"/>
<accession>A0A921LNG7</accession>
<reference evidence="1" key="2">
    <citation type="submission" date="2021-09" db="EMBL/GenBank/DDBJ databases">
        <authorList>
            <person name="Gilroy R."/>
        </authorList>
    </citation>
    <scope>NUCLEOTIDE SEQUENCE</scope>
    <source>
        <strain evidence="1">ChiBcec21-2208</strain>
    </source>
</reference>
<sequence length="505" mass="54956">MAEFIKLSPDTLRQLRTVDERLVSYNVEMTEVTGGTFWKAYSPEEIAGTKPFEGPVGSLANHTAMAALMQFYPPIDLKSEKLRKLAKGIGPAWVRVSGTWSTKTYYDFDGKMGGKSPEGYQNVLTRDQWLGVLDFCRDIGAKLMISVANCAGLHSADEPWNPSQAEQIFALSKEYGVPIDAAEFMNEPNMLAMSGAPEGYTAANFVRDQDLFNRWLHENYPGCLAVGPCSTVGIIGEDGDNALGGGIADVMPSVSTDELMDGATEPMEVYSYHYYNGVSERLQSIMPMAHWSPEKAHTEEYLAVAPGMARSNAPLRDRYVPGGQMWVTESGDAGGGGDTWASTYLDVLRTLNELGGFSAVTDGIIFHNTLASSDYGYLKPEVFDPRPNFFAVVLWNRLMGTTVYDAAEPIREGAHVYAHSRRDGKPGKAYLVINNSMTETTTVELPGKAEIYQLTAETPRASVMQCNGKALTLGEGYALPAMDPVAAEGTLTLPALSCTFIVTEG</sequence>
<evidence type="ECO:0000313" key="2">
    <source>
        <dbReference type="Proteomes" id="UP000782880"/>
    </source>
</evidence>
<gene>
    <name evidence="1" type="ORF">K8V20_03290</name>
</gene>
<dbReference type="PANTHER" id="PTHR46145:SF4">
    <property type="entry name" value="HEPARANASE"/>
    <property type="match status" value="1"/>
</dbReference>